<keyword evidence="1" id="KW-0805">Transcription regulation</keyword>
<feature type="region of interest" description="Disordered" evidence="4">
    <location>
        <begin position="1"/>
        <end position="23"/>
    </location>
</feature>
<keyword evidence="7" id="KW-1185">Reference proteome</keyword>
<dbReference type="GO" id="GO:0003700">
    <property type="term" value="F:DNA-binding transcription factor activity"/>
    <property type="evidence" value="ECO:0007669"/>
    <property type="project" value="InterPro"/>
</dbReference>
<dbReference type="SMART" id="SM00347">
    <property type="entry name" value="HTH_MARR"/>
    <property type="match status" value="1"/>
</dbReference>
<dbReference type="InterPro" id="IPR000835">
    <property type="entry name" value="HTH_MarR-typ"/>
</dbReference>
<reference evidence="7" key="1">
    <citation type="submission" date="2016-10" db="EMBL/GenBank/DDBJ databases">
        <authorList>
            <person name="Varghese N."/>
            <person name="Submissions S."/>
        </authorList>
    </citation>
    <scope>NUCLEOTIDE SEQUENCE [LARGE SCALE GENOMIC DNA]</scope>
    <source>
        <strain evidence="7">CGMCC 1.10971</strain>
    </source>
</reference>
<dbReference type="PANTHER" id="PTHR42756:SF1">
    <property type="entry name" value="TRANSCRIPTIONAL REPRESSOR OF EMRAB OPERON"/>
    <property type="match status" value="1"/>
</dbReference>
<evidence type="ECO:0000256" key="3">
    <source>
        <dbReference type="ARBA" id="ARBA00023163"/>
    </source>
</evidence>
<dbReference type="Pfam" id="PF01047">
    <property type="entry name" value="MarR"/>
    <property type="match status" value="1"/>
</dbReference>
<proteinExistence type="predicted"/>
<dbReference type="STRING" id="1045558.SAMN05216175_105128"/>
<accession>A0A1I2QSL7</accession>
<evidence type="ECO:0000313" key="6">
    <source>
        <dbReference type="EMBL" id="SFG31412.1"/>
    </source>
</evidence>
<gene>
    <name evidence="6" type="ORF">SAMN05216175_105128</name>
</gene>
<organism evidence="6 7">
    <name type="scientific">Neptunomonas qingdaonensis</name>
    <dbReference type="NCBI Taxonomy" id="1045558"/>
    <lineage>
        <taxon>Bacteria</taxon>
        <taxon>Pseudomonadati</taxon>
        <taxon>Pseudomonadota</taxon>
        <taxon>Gammaproteobacteria</taxon>
        <taxon>Oceanospirillales</taxon>
        <taxon>Oceanospirillaceae</taxon>
        <taxon>Neptunomonas</taxon>
    </lineage>
</organism>
<dbReference type="GO" id="GO:0003677">
    <property type="term" value="F:DNA binding"/>
    <property type="evidence" value="ECO:0007669"/>
    <property type="project" value="UniProtKB-KW"/>
</dbReference>
<feature type="domain" description="HTH marR-type" evidence="5">
    <location>
        <begin position="17"/>
        <end position="151"/>
    </location>
</feature>
<dbReference type="PANTHER" id="PTHR42756">
    <property type="entry name" value="TRANSCRIPTIONAL REGULATOR, MARR"/>
    <property type="match status" value="1"/>
</dbReference>
<evidence type="ECO:0000256" key="2">
    <source>
        <dbReference type="ARBA" id="ARBA00023125"/>
    </source>
</evidence>
<dbReference type="Proteomes" id="UP000198623">
    <property type="component" value="Unassembled WGS sequence"/>
</dbReference>
<dbReference type="InterPro" id="IPR036388">
    <property type="entry name" value="WH-like_DNA-bd_sf"/>
</dbReference>
<dbReference type="PRINTS" id="PR00598">
    <property type="entry name" value="HTHMARR"/>
</dbReference>
<dbReference type="SUPFAM" id="SSF46785">
    <property type="entry name" value="Winged helix' DNA-binding domain"/>
    <property type="match status" value="1"/>
</dbReference>
<dbReference type="Gene3D" id="1.10.10.10">
    <property type="entry name" value="Winged helix-like DNA-binding domain superfamily/Winged helix DNA-binding domain"/>
    <property type="match status" value="1"/>
</dbReference>
<evidence type="ECO:0000256" key="4">
    <source>
        <dbReference type="SAM" id="MobiDB-lite"/>
    </source>
</evidence>
<keyword evidence="3" id="KW-0804">Transcription</keyword>
<sequence length="175" mass="19484">MSPMLPKGSSEESSQQPSSLGETLHRLTHTYKSRLRETIKEKQIPLPITHIRALKGISRNPACTAHSIAQRMQRDKAQITRVLNELLKDGLIAKTDHPEDRRSQLLQLTSSGDLIIAQLNAVEQQITAQMTSNLSQQDIASFIRIAHSINDNLSNQSLQPQPDNQSSSTDTQAQE</sequence>
<evidence type="ECO:0000259" key="5">
    <source>
        <dbReference type="PROSITE" id="PS50995"/>
    </source>
</evidence>
<dbReference type="PROSITE" id="PS50995">
    <property type="entry name" value="HTH_MARR_2"/>
    <property type="match status" value="1"/>
</dbReference>
<name>A0A1I2QSL7_9GAMM</name>
<dbReference type="RefSeq" id="WP_198064113.1">
    <property type="nucleotide sequence ID" value="NZ_FOOU01000005.1"/>
</dbReference>
<dbReference type="PROSITE" id="PS01117">
    <property type="entry name" value="HTH_MARR_1"/>
    <property type="match status" value="1"/>
</dbReference>
<feature type="region of interest" description="Disordered" evidence="4">
    <location>
        <begin position="153"/>
        <end position="175"/>
    </location>
</feature>
<dbReference type="EMBL" id="FOOU01000005">
    <property type="protein sequence ID" value="SFG31412.1"/>
    <property type="molecule type" value="Genomic_DNA"/>
</dbReference>
<evidence type="ECO:0000256" key="1">
    <source>
        <dbReference type="ARBA" id="ARBA00023015"/>
    </source>
</evidence>
<dbReference type="InterPro" id="IPR023187">
    <property type="entry name" value="Tscrpt_reg_MarR-type_CS"/>
</dbReference>
<dbReference type="InterPro" id="IPR036390">
    <property type="entry name" value="WH_DNA-bd_sf"/>
</dbReference>
<evidence type="ECO:0000313" key="7">
    <source>
        <dbReference type="Proteomes" id="UP000198623"/>
    </source>
</evidence>
<dbReference type="AlphaFoldDB" id="A0A1I2QSL7"/>
<protein>
    <submittedName>
        <fullName evidence="6">DNA-binding transcriptional regulator, MarR family</fullName>
    </submittedName>
</protein>
<keyword evidence="2 6" id="KW-0238">DNA-binding</keyword>